<dbReference type="EMBL" id="VYZN01000054">
    <property type="protein sequence ID" value="KAE9526567.1"/>
    <property type="molecule type" value="Genomic_DNA"/>
</dbReference>
<accession>A0A6G0T5V1</accession>
<protein>
    <submittedName>
        <fullName evidence="1">Uncharacterized protein</fullName>
    </submittedName>
</protein>
<comment type="caution">
    <text evidence="1">The sequence shown here is derived from an EMBL/GenBank/DDBJ whole genome shotgun (WGS) entry which is preliminary data.</text>
</comment>
<evidence type="ECO:0000313" key="1">
    <source>
        <dbReference type="EMBL" id="KAE9526567.1"/>
    </source>
</evidence>
<gene>
    <name evidence="1" type="ORF">AGLY_013215</name>
</gene>
<proteinExistence type="predicted"/>
<keyword evidence="2" id="KW-1185">Reference proteome</keyword>
<organism evidence="1 2">
    <name type="scientific">Aphis glycines</name>
    <name type="common">Soybean aphid</name>
    <dbReference type="NCBI Taxonomy" id="307491"/>
    <lineage>
        <taxon>Eukaryota</taxon>
        <taxon>Metazoa</taxon>
        <taxon>Ecdysozoa</taxon>
        <taxon>Arthropoda</taxon>
        <taxon>Hexapoda</taxon>
        <taxon>Insecta</taxon>
        <taxon>Pterygota</taxon>
        <taxon>Neoptera</taxon>
        <taxon>Paraneoptera</taxon>
        <taxon>Hemiptera</taxon>
        <taxon>Sternorrhyncha</taxon>
        <taxon>Aphidomorpha</taxon>
        <taxon>Aphidoidea</taxon>
        <taxon>Aphididae</taxon>
        <taxon>Aphidini</taxon>
        <taxon>Aphis</taxon>
        <taxon>Aphis</taxon>
    </lineage>
</organism>
<name>A0A6G0T5V1_APHGL</name>
<sequence>MDYDLTQSSTIDQYLSICFNIANYSKSVLPKSNLLCLYASEIVSGALKSNELSLPQPATGTIRKYINYIIDILFYTKSTILENIVLMLTIVHNIRINRLGGTVFIFSCTHHVHENHGAPRGGDGVPLSGTIRISTRVSRFSSMLAAKFLSSRVPKFVSNLLSIPISCPGSRSHAFLFSILVSNLPSIRVSCLQPRFVSSRCAKSVSSLPSILISYP</sequence>
<reference evidence="1 2" key="1">
    <citation type="submission" date="2019-08" db="EMBL/GenBank/DDBJ databases">
        <title>The genome of the soybean aphid Biotype 1, its phylome, world population structure and adaptation to the North American continent.</title>
        <authorList>
            <person name="Giordano R."/>
            <person name="Donthu R.K."/>
            <person name="Hernandez A.G."/>
            <person name="Wright C.L."/>
            <person name="Zimin A.V."/>
        </authorList>
    </citation>
    <scope>NUCLEOTIDE SEQUENCE [LARGE SCALE GENOMIC DNA]</scope>
    <source>
        <tissue evidence="1">Whole aphids</tissue>
    </source>
</reference>
<evidence type="ECO:0000313" key="2">
    <source>
        <dbReference type="Proteomes" id="UP000475862"/>
    </source>
</evidence>
<dbReference type="Proteomes" id="UP000475862">
    <property type="component" value="Unassembled WGS sequence"/>
</dbReference>
<dbReference type="AlphaFoldDB" id="A0A6G0T5V1"/>